<dbReference type="SUPFAM" id="SSF103481">
    <property type="entry name" value="Multidrug resistance efflux transporter EmrE"/>
    <property type="match status" value="1"/>
</dbReference>
<evidence type="ECO:0000313" key="4">
    <source>
        <dbReference type="Proteomes" id="UP000603865"/>
    </source>
</evidence>
<reference evidence="3" key="1">
    <citation type="journal article" date="2014" name="Int. J. Syst. Evol. Microbiol.">
        <title>Complete genome sequence of Corynebacterium casei LMG S-19264T (=DSM 44701T), isolated from a smear-ripened cheese.</title>
        <authorList>
            <consortium name="US DOE Joint Genome Institute (JGI-PGF)"/>
            <person name="Walter F."/>
            <person name="Albersmeier A."/>
            <person name="Kalinowski J."/>
            <person name="Ruckert C."/>
        </authorList>
    </citation>
    <scope>NUCLEOTIDE SEQUENCE</scope>
    <source>
        <strain evidence="3">JCM 31311</strain>
    </source>
</reference>
<feature type="domain" description="EamA" evidence="2">
    <location>
        <begin position="146"/>
        <end position="276"/>
    </location>
</feature>
<dbReference type="Pfam" id="PF00892">
    <property type="entry name" value="EamA"/>
    <property type="match status" value="1"/>
</dbReference>
<sequence>MVRLTSPLPALPAVPALLLSVLSVQGGAAIAKGVFPLVGAVGTTGLRIGLSAVILMLIFRPALRQFTSAQWTSVVPYGVVLGAMNLLFYLSLSRLPLGLAVTLEFVGPLLLAVCSSRRALDVLWVVLAGAGVVLITPWSGGGSDGLGMLFALLAGACWAAYVLLGSRMARVLPSGPGVAAGMAVATLTVTPFVLVSGDLGHVTPGLLMSGAALAVLSSAVPFTLELVALRRLPSRIFSILLSLEPAVAALCGVVFLHEMLKLSGWIAVSLVMLASAGAALVPQRPPAAVPPTHADPGEESGKF</sequence>
<keyword evidence="4" id="KW-1185">Reference proteome</keyword>
<dbReference type="InterPro" id="IPR037185">
    <property type="entry name" value="EmrE-like"/>
</dbReference>
<feature type="transmembrane region" description="Helical" evidence="1">
    <location>
        <begin position="236"/>
        <end position="256"/>
    </location>
</feature>
<dbReference type="Proteomes" id="UP000603865">
    <property type="component" value="Unassembled WGS sequence"/>
</dbReference>
<protein>
    <submittedName>
        <fullName evidence="3">Threonine transporter RhtB</fullName>
    </submittedName>
</protein>
<name>A0A918CFE8_9DEIO</name>
<feature type="transmembrane region" description="Helical" evidence="1">
    <location>
        <begin position="146"/>
        <end position="164"/>
    </location>
</feature>
<keyword evidence="1" id="KW-1133">Transmembrane helix</keyword>
<feature type="transmembrane region" description="Helical" evidence="1">
    <location>
        <begin position="71"/>
        <end position="91"/>
    </location>
</feature>
<proteinExistence type="predicted"/>
<feature type="transmembrane region" description="Helical" evidence="1">
    <location>
        <begin position="33"/>
        <end position="59"/>
    </location>
</feature>
<evidence type="ECO:0000259" key="2">
    <source>
        <dbReference type="Pfam" id="PF00892"/>
    </source>
</evidence>
<feature type="transmembrane region" description="Helical" evidence="1">
    <location>
        <begin position="97"/>
        <end position="115"/>
    </location>
</feature>
<organism evidence="3 4">
    <name type="scientific">Deinococcus ruber</name>
    <dbReference type="NCBI Taxonomy" id="1848197"/>
    <lineage>
        <taxon>Bacteria</taxon>
        <taxon>Thermotogati</taxon>
        <taxon>Deinococcota</taxon>
        <taxon>Deinococci</taxon>
        <taxon>Deinococcales</taxon>
        <taxon>Deinococcaceae</taxon>
        <taxon>Deinococcus</taxon>
    </lineage>
</organism>
<keyword evidence="1" id="KW-0812">Transmembrane</keyword>
<feature type="transmembrane region" description="Helical" evidence="1">
    <location>
        <begin position="122"/>
        <end position="140"/>
    </location>
</feature>
<evidence type="ECO:0000256" key="1">
    <source>
        <dbReference type="SAM" id="Phobius"/>
    </source>
</evidence>
<dbReference type="EMBL" id="BMQL01000024">
    <property type="protein sequence ID" value="GGR20407.1"/>
    <property type="molecule type" value="Genomic_DNA"/>
</dbReference>
<feature type="transmembrane region" description="Helical" evidence="1">
    <location>
        <begin position="176"/>
        <end position="194"/>
    </location>
</feature>
<dbReference type="InterPro" id="IPR000620">
    <property type="entry name" value="EamA_dom"/>
</dbReference>
<keyword evidence="1" id="KW-0472">Membrane</keyword>
<dbReference type="RefSeq" id="WP_189091894.1">
    <property type="nucleotide sequence ID" value="NZ_BMQL01000024.1"/>
</dbReference>
<evidence type="ECO:0000313" key="3">
    <source>
        <dbReference type="EMBL" id="GGR20407.1"/>
    </source>
</evidence>
<dbReference type="GO" id="GO:0016020">
    <property type="term" value="C:membrane"/>
    <property type="evidence" value="ECO:0007669"/>
    <property type="project" value="InterPro"/>
</dbReference>
<feature type="transmembrane region" description="Helical" evidence="1">
    <location>
        <begin position="206"/>
        <end position="229"/>
    </location>
</feature>
<dbReference type="AlphaFoldDB" id="A0A918CFE8"/>
<gene>
    <name evidence="3" type="ORF">GCM10008957_36060</name>
</gene>
<comment type="caution">
    <text evidence="3">The sequence shown here is derived from an EMBL/GenBank/DDBJ whole genome shotgun (WGS) entry which is preliminary data.</text>
</comment>
<accession>A0A918CFE8</accession>
<reference evidence="3" key="2">
    <citation type="submission" date="2020-09" db="EMBL/GenBank/DDBJ databases">
        <authorList>
            <person name="Sun Q."/>
            <person name="Ohkuma M."/>
        </authorList>
    </citation>
    <scope>NUCLEOTIDE SEQUENCE</scope>
    <source>
        <strain evidence="3">JCM 31311</strain>
    </source>
</reference>
<feature type="transmembrane region" description="Helical" evidence="1">
    <location>
        <begin position="262"/>
        <end position="281"/>
    </location>
</feature>